<evidence type="ECO:0000313" key="2">
    <source>
        <dbReference type="EMBL" id="VAW41671.1"/>
    </source>
</evidence>
<accession>A0A3B0VFH7</accession>
<dbReference type="InterPro" id="IPR025904">
    <property type="entry name" value="Tubulin-like"/>
</dbReference>
<dbReference type="SUPFAM" id="SSF52490">
    <property type="entry name" value="Tubulin nucleotide-binding domain-like"/>
    <property type="match status" value="1"/>
</dbReference>
<name>A0A3B0VFH7_9ZZZZ</name>
<keyword evidence="1" id="KW-0175">Coiled coil</keyword>
<evidence type="ECO:0008006" key="3">
    <source>
        <dbReference type="Google" id="ProtNLM"/>
    </source>
</evidence>
<dbReference type="InterPro" id="IPR036525">
    <property type="entry name" value="Tubulin/FtsZ_GTPase_sf"/>
</dbReference>
<proteinExistence type="predicted"/>
<dbReference type="Gene3D" id="3.40.50.1440">
    <property type="entry name" value="Tubulin/FtsZ, GTPase domain"/>
    <property type="match status" value="1"/>
</dbReference>
<feature type="coiled-coil region" evidence="1">
    <location>
        <begin position="726"/>
        <end position="753"/>
    </location>
</feature>
<protein>
    <recommendedName>
        <fullName evidence="3">Tubulin like</fullName>
    </recommendedName>
</protein>
<dbReference type="EMBL" id="UOEU01000852">
    <property type="protein sequence ID" value="VAW41671.1"/>
    <property type="molecule type" value="Genomic_DNA"/>
</dbReference>
<dbReference type="AlphaFoldDB" id="A0A3B0VFH7"/>
<organism evidence="2">
    <name type="scientific">hydrothermal vent metagenome</name>
    <dbReference type="NCBI Taxonomy" id="652676"/>
    <lineage>
        <taxon>unclassified sequences</taxon>
        <taxon>metagenomes</taxon>
        <taxon>ecological metagenomes</taxon>
    </lineage>
</organism>
<evidence type="ECO:0000256" key="1">
    <source>
        <dbReference type="SAM" id="Coils"/>
    </source>
</evidence>
<gene>
    <name evidence="2" type="ORF">MNBD_CHLOROFLEXI01-517</name>
</gene>
<sequence length="1183" mass="134166">MPTQIESRFKAKLGNQRKVNISPTLIIGLGGSGRKVCERLRRLFFTRFREPGLPVVDYLYIDTDPEDAAGQEGWDAIQEEIAFTTEDMVGVDINPLEVAPIFNNPNQNQHIFSWFHKSLKRHGTEICQNGAGQIRSAGRLAFFHHYSMIRERLTAKLDRITNPVAINRINADTQGRYNFEVDNNACEVYVVGSLAGGTGSGMFLDIAFLLKNIRGNLRPTGLFFLPSVFSHLGDDYQEKIRANGYAALMELDYMMAPNIGVGDIEGDYPNFPFYWDRNETIVPGPPFANVYLLDAVNNSGVPLSNDSVNGRDNEAYQMAAEFLFLDFKNSDFATTKRSLRSNLGQHLINETVFTSIDAKGFTNYMEYFPNRYSSFGLSFIKLNSARKKHAAAYFLGKSLASFWGESQNYENPNIDNQVKEALRIPNNIGNPGEQAHTFSQTNGGEQWDVATIKSFFLLNKQGKKEVNLLKPHLDDVTKDFREVKDEIKNKYKANIASGVDAVFGDIEQFHKHISEKIEQIWKKHREHIQEALERNHAVDALLITSNAKECHELMSKGLRDRLFSLISCPQTKGVAWAEEFINAAVVQLSNIANPGFMTENLLEGECPFELPQLNDNNDIAATKRRLVEAQAIKFAPFRNVAIRELDEILLPYQEREIEARKTALLTALEKTREALLDWCRLKYDSFIRFKAEANISSLKASLSTIEIVNQGRANEVKIVSGFRGDLAQYKGGLKRLQEERERLFSAIDRDSEDIKTIHIHSATSDQWYINQLRTVLNADPTEDWAAILANQSQEFFGDLSQKLNKNVDYVHLFDVCSRWEGMENDWVVLSEALNAFCFNQVTGFMANDSADVQFQRALQNGSIREQELISRAEMADAWIPHKRLPAGAGVPETVIGLPDIEDRATADIVTARVGVYAKAAPSHHENEEIVFYRELGAFPLFRIGSLADYAEAYSKTTGDDIFKRHTDFNLIPKLHDILPPTDEEKIEAINAVGKLLLEGLIIRCFEYVEEHKGEKGLLRFQPVPKSAVPLDGKYIGRVFLRAAKIYSSSENKGYRRALEELISVQKTRLKNGGCGDTNFEMLKVLGEYRMRIYPQEQRSSDFGNSDNQESFMRIVVNGLYRDYHAICAGEISRGKTHSTKQIDNLIAERVEQVDLEQVSREFPYWEIQARQDARVLKMPEERS</sequence>
<reference evidence="2" key="1">
    <citation type="submission" date="2018-06" db="EMBL/GenBank/DDBJ databases">
        <authorList>
            <person name="Zhirakovskaya E."/>
        </authorList>
    </citation>
    <scope>NUCLEOTIDE SEQUENCE</scope>
</reference>
<dbReference type="Pfam" id="PF13809">
    <property type="entry name" value="Tubulin_2"/>
    <property type="match status" value="1"/>
</dbReference>